<protein>
    <submittedName>
        <fullName evidence="5">Uncharacterized protein</fullName>
    </submittedName>
</protein>
<dbReference type="Pfam" id="PF24883">
    <property type="entry name" value="NPHP3_N"/>
    <property type="match status" value="1"/>
</dbReference>
<gene>
    <name evidence="5" type="ORF">AJ80_02384</name>
</gene>
<dbReference type="InterPro" id="IPR002110">
    <property type="entry name" value="Ankyrin_rpt"/>
</dbReference>
<dbReference type="Pfam" id="PF22939">
    <property type="entry name" value="WHD_GPIID"/>
    <property type="match status" value="1"/>
</dbReference>
<dbReference type="InterPro" id="IPR027417">
    <property type="entry name" value="P-loop_NTPase"/>
</dbReference>
<dbReference type="Pfam" id="PF12796">
    <property type="entry name" value="Ank_2"/>
    <property type="match status" value="1"/>
</dbReference>
<accession>A0A2B7YRI0</accession>
<feature type="domain" description="Nephrocystin 3-like N-terminal" evidence="4">
    <location>
        <begin position="129"/>
        <end position="292"/>
    </location>
</feature>
<keyword evidence="2" id="KW-0040">ANK repeat</keyword>
<feature type="repeat" description="ANK" evidence="2">
    <location>
        <begin position="631"/>
        <end position="663"/>
    </location>
</feature>
<dbReference type="EMBL" id="PDNA01000022">
    <property type="protein sequence ID" value="PGH23603.1"/>
    <property type="molecule type" value="Genomic_DNA"/>
</dbReference>
<evidence type="ECO:0000259" key="3">
    <source>
        <dbReference type="Pfam" id="PF22939"/>
    </source>
</evidence>
<keyword evidence="1" id="KW-0677">Repeat</keyword>
<dbReference type="PANTHER" id="PTHR10039:SF15">
    <property type="entry name" value="NACHT DOMAIN-CONTAINING PROTEIN"/>
    <property type="match status" value="1"/>
</dbReference>
<dbReference type="PRINTS" id="PR01415">
    <property type="entry name" value="ANKYRIN"/>
</dbReference>
<keyword evidence="6" id="KW-1185">Reference proteome</keyword>
<dbReference type="SUPFAM" id="SSF48403">
    <property type="entry name" value="Ankyrin repeat"/>
    <property type="match status" value="1"/>
</dbReference>
<dbReference type="SMART" id="SM00248">
    <property type="entry name" value="ANK"/>
    <property type="match status" value="4"/>
</dbReference>
<dbReference type="STRING" id="1447883.A0A2B7YRI0"/>
<evidence type="ECO:0000313" key="6">
    <source>
        <dbReference type="Proteomes" id="UP000224634"/>
    </source>
</evidence>
<dbReference type="PROSITE" id="PS50088">
    <property type="entry name" value="ANK_REPEAT"/>
    <property type="match status" value="2"/>
</dbReference>
<organism evidence="5 6">
    <name type="scientific">Polytolypa hystricis (strain UAMH7299)</name>
    <dbReference type="NCBI Taxonomy" id="1447883"/>
    <lineage>
        <taxon>Eukaryota</taxon>
        <taxon>Fungi</taxon>
        <taxon>Dikarya</taxon>
        <taxon>Ascomycota</taxon>
        <taxon>Pezizomycotina</taxon>
        <taxon>Eurotiomycetes</taxon>
        <taxon>Eurotiomycetidae</taxon>
        <taxon>Onygenales</taxon>
        <taxon>Onygenales incertae sedis</taxon>
        <taxon>Polytolypa</taxon>
    </lineage>
</organism>
<evidence type="ECO:0000256" key="2">
    <source>
        <dbReference type="PROSITE-ProRule" id="PRU00023"/>
    </source>
</evidence>
<proteinExistence type="predicted"/>
<dbReference type="SUPFAM" id="SSF52540">
    <property type="entry name" value="P-loop containing nucleoside triphosphate hydrolases"/>
    <property type="match status" value="1"/>
</dbReference>
<dbReference type="OrthoDB" id="5416940at2759"/>
<dbReference type="InterPro" id="IPR036770">
    <property type="entry name" value="Ankyrin_rpt-contain_sf"/>
</dbReference>
<evidence type="ECO:0000259" key="4">
    <source>
        <dbReference type="Pfam" id="PF24883"/>
    </source>
</evidence>
<dbReference type="Gene3D" id="3.40.50.300">
    <property type="entry name" value="P-loop containing nucleotide triphosphate hydrolases"/>
    <property type="match status" value="1"/>
</dbReference>
<evidence type="ECO:0000313" key="5">
    <source>
        <dbReference type="EMBL" id="PGH23603.1"/>
    </source>
</evidence>
<dbReference type="AlphaFoldDB" id="A0A2B7YRI0"/>
<dbReference type="PANTHER" id="PTHR10039">
    <property type="entry name" value="AMELOGENIN"/>
    <property type="match status" value="1"/>
</dbReference>
<feature type="repeat" description="ANK" evidence="2">
    <location>
        <begin position="598"/>
        <end position="630"/>
    </location>
</feature>
<dbReference type="PROSITE" id="PS50297">
    <property type="entry name" value="ANK_REP_REGION"/>
    <property type="match status" value="2"/>
</dbReference>
<name>A0A2B7YRI0_POLH7</name>
<dbReference type="Proteomes" id="UP000224634">
    <property type="component" value="Unassembled WGS sequence"/>
</dbReference>
<evidence type="ECO:0000256" key="1">
    <source>
        <dbReference type="ARBA" id="ARBA00022737"/>
    </source>
</evidence>
<dbReference type="InterPro" id="IPR056884">
    <property type="entry name" value="NPHP3-like_N"/>
</dbReference>
<comment type="caution">
    <text evidence="5">The sequence shown here is derived from an EMBL/GenBank/DDBJ whole genome shotgun (WGS) entry which is preliminary data.</text>
</comment>
<feature type="domain" description="GPI inositol-deacylase winged helix" evidence="3">
    <location>
        <begin position="383"/>
        <end position="455"/>
    </location>
</feature>
<dbReference type="InterPro" id="IPR054471">
    <property type="entry name" value="GPIID_WHD"/>
</dbReference>
<sequence length="796" mass="90120">MDPLSLTGGIIAILQLSGTVLQLLNESPDSSRAILAIEASSAYSLLTTLRWRLQSANAEDPWFREARKLGVENGPLDQFNTTLERIIELDAGDGQQEVLNEKHHTIIQWLSPLNFWDTQNGVLSRRHKNTGQWLLGTNEFSEWISGKSSTLLLAGIPGAGKTVLTSIIIDLLHSRYASPETGIAFLYCYYKSRSEQTAATLLASLLKLLALRNPAVCEDLATLYDSHKPAQTRPKFEEIFAVLQAAINRFKEVYFVIDALDECGEGINNSREALLQKLPKLNSPVKIMFTARHHVKITNHFPSAISLDVRADEGDVRRFIQERISCSPRLTHILKSDMELQGFITEKVISNADGIGNLPRKLNAVYEEALQRIENSNDDDSARAMRVLHWVAYARQPLTLKERQHALAVRVGSDVLDEGDIIDEIILLSGYAGLVFAKAESSKVRLIHETAQKFFEDTLIQEKWLSRTYEDILRVCVTYLLLTLFKKGECWSRDEISSRLKQFPLLPYPARYWATYADRKMQIENTVLIARLLAMDPAMMESVQAMKRIRDISESFEYSYFRSHIRSGLGLAIYFNLDYIVERLLDEDPSRIEDRARDGSTPLHEAAFFGHERIAEILLDKKASVHETNHHKETPLHLAARNGHIKVLKLSLNAGVSIKVKEPKEATDPATPLYYAVVGRHYDAVKLLLTYEPKKPTVPISRYLRLAIRDEDLTMITLLLDERYADDIRGEYPLITTLHFVAPMHYAPRAGQLLLYRGADVSGKDSNSRTPLHAAHPRLISFFNSEQISMLRQPGN</sequence>
<dbReference type="Gene3D" id="1.25.40.20">
    <property type="entry name" value="Ankyrin repeat-containing domain"/>
    <property type="match status" value="1"/>
</dbReference>
<reference evidence="5 6" key="1">
    <citation type="submission" date="2017-10" db="EMBL/GenBank/DDBJ databases">
        <title>Comparative genomics in systemic dimorphic fungi from Ajellomycetaceae.</title>
        <authorList>
            <person name="Munoz J.F."/>
            <person name="Mcewen J.G."/>
            <person name="Clay O.K."/>
            <person name="Cuomo C.A."/>
        </authorList>
    </citation>
    <scope>NUCLEOTIDE SEQUENCE [LARGE SCALE GENOMIC DNA]</scope>
    <source>
        <strain evidence="5 6">UAMH7299</strain>
    </source>
</reference>